<evidence type="ECO:0000256" key="4">
    <source>
        <dbReference type="ARBA" id="ARBA00022989"/>
    </source>
</evidence>
<dbReference type="InterPro" id="IPR002550">
    <property type="entry name" value="CNNM"/>
</dbReference>
<dbReference type="EMBL" id="BRYA01000445">
    <property type="protein sequence ID" value="GMI48938.1"/>
    <property type="molecule type" value="Genomic_DNA"/>
</dbReference>
<accession>A0A9W7GQL1</accession>
<comment type="subcellular location">
    <subcellularLocation>
        <location evidence="1">Membrane</location>
        <topology evidence="1">Multi-pass membrane protein</topology>
    </subcellularLocation>
</comment>
<dbReference type="GO" id="GO:0016020">
    <property type="term" value="C:membrane"/>
    <property type="evidence" value="ECO:0007669"/>
    <property type="project" value="UniProtKB-SubCell"/>
</dbReference>
<feature type="region of interest" description="Disordered" evidence="9">
    <location>
        <begin position="296"/>
        <end position="354"/>
    </location>
</feature>
<dbReference type="InterPro" id="IPR000644">
    <property type="entry name" value="CBS_dom"/>
</dbReference>
<feature type="domain" description="CBS" evidence="10">
    <location>
        <begin position="389"/>
        <end position="446"/>
    </location>
</feature>
<evidence type="ECO:0000256" key="5">
    <source>
        <dbReference type="ARBA" id="ARBA00023122"/>
    </source>
</evidence>
<reference evidence="13" key="1">
    <citation type="journal article" date="2023" name="Commun. Biol.">
        <title>Genome analysis of Parmales, the sister group of diatoms, reveals the evolutionary specialization of diatoms from phago-mixotrophs to photoautotrophs.</title>
        <authorList>
            <person name="Ban H."/>
            <person name="Sato S."/>
            <person name="Yoshikawa S."/>
            <person name="Yamada K."/>
            <person name="Nakamura Y."/>
            <person name="Ichinomiya M."/>
            <person name="Sato N."/>
            <person name="Blanc-Mathieu R."/>
            <person name="Endo H."/>
            <person name="Kuwata A."/>
            <person name="Ogata H."/>
        </authorList>
    </citation>
    <scope>NUCLEOTIDE SEQUENCE [LARGE SCALE GENOMIC DNA]</scope>
</reference>
<evidence type="ECO:0000313" key="13">
    <source>
        <dbReference type="Proteomes" id="UP001165065"/>
    </source>
</evidence>
<protein>
    <submittedName>
        <fullName evidence="12">Uncharacterized protein</fullName>
    </submittedName>
</protein>
<evidence type="ECO:0000256" key="6">
    <source>
        <dbReference type="ARBA" id="ARBA00023136"/>
    </source>
</evidence>
<dbReference type="GO" id="GO:0050660">
    <property type="term" value="F:flavin adenine dinucleotide binding"/>
    <property type="evidence" value="ECO:0007669"/>
    <property type="project" value="InterPro"/>
</dbReference>
<evidence type="ECO:0000313" key="12">
    <source>
        <dbReference type="EMBL" id="GMI48938.1"/>
    </source>
</evidence>
<keyword evidence="6 8" id="KW-0472">Membrane</keyword>
<dbReference type="PANTHER" id="PTHR22777">
    <property type="entry name" value="HEMOLYSIN-RELATED"/>
    <property type="match status" value="1"/>
</dbReference>
<evidence type="ECO:0000259" key="10">
    <source>
        <dbReference type="PROSITE" id="PS51371"/>
    </source>
</evidence>
<feature type="domain" description="CNNM transmembrane" evidence="11">
    <location>
        <begin position="16"/>
        <end position="200"/>
    </location>
</feature>
<dbReference type="Pfam" id="PF03471">
    <property type="entry name" value="CorC_HlyC"/>
    <property type="match status" value="1"/>
</dbReference>
<proteinExistence type="predicted"/>
<dbReference type="PROSITE" id="PS51846">
    <property type="entry name" value="CNNM"/>
    <property type="match status" value="1"/>
</dbReference>
<dbReference type="AlphaFoldDB" id="A0A9W7GQL1"/>
<dbReference type="CDD" id="cd04590">
    <property type="entry name" value="CBS_pair_CorC_HlyC_assoc"/>
    <property type="match status" value="1"/>
</dbReference>
<dbReference type="Pfam" id="PF00571">
    <property type="entry name" value="CBS"/>
    <property type="match status" value="2"/>
</dbReference>
<evidence type="ECO:0000256" key="3">
    <source>
        <dbReference type="ARBA" id="ARBA00022737"/>
    </source>
</evidence>
<feature type="compositionally biased region" description="Gly residues" evidence="9">
    <location>
        <begin position="566"/>
        <end position="583"/>
    </location>
</feature>
<feature type="domain" description="CBS" evidence="10">
    <location>
        <begin position="218"/>
        <end position="277"/>
    </location>
</feature>
<dbReference type="InterPro" id="IPR016169">
    <property type="entry name" value="FAD-bd_PCMH_sub2"/>
</dbReference>
<dbReference type="InterPro" id="IPR046342">
    <property type="entry name" value="CBS_dom_sf"/>
</dbReference>
<evidence type="ECO:0000256" key="9">
    <source>
        <dbReference type="SAM" id="MobiDB-lite"/>
    </source>
</evidence>
<gene>
    <name evidence="12" type="ORF">TrCOL_g5402</name>
</gene>
<dbReference type="OrthoDB" id="5353557at2759"/>
<organism evidence="12 13">
    <name type="scientific">Triparma columacea</name>
    <dbReference type="NCBI Taxonomy" id="722753"/>
    <lineage>
        <taxon>Eukaryota</taxon>
        <taxon>Sar</taxon>
        <taxon>Stramenopiles</taxon>
        <taxon>Ochrophyta</taxon>
        <taxon>Bolidophyceae</taxon>
        <taxon>Parmales</taxon>
        <taxon>Triparmaceae</taxon>
        <taxon>Triparma</taxon>
    </lineage>
</organism>
<feature type="region of interest" description="Disordered" evidence="9">
    <location>
        <begin position="545"/>
        <end position="607"/>
    </location>
</feature>
<dbReference type="SMART" id="SM01091">
    <property type="entry name" value="CorC_HlyC"/>
    <property type="match status" value="1"/>
</dbReference>
<dbReference type="InterPro" id="IPR036318">
    <property type="entry name" value="FAD-bd_PCMH-like_sf"/>
</dbReference>
<feature type="compositionally biased region" description="Low complexity" evidence="9">
    <location>
        <begin position="342"/>
        <end position="353"/>
    </location>
</feature>
<dbReference type="SUPFAM" id="SSF56176">
    <property type="entry name" value="FAD-binding/transporter-associated domain-like"/>
    <property type="match status" value="1"/>
</dbReference>
<dbReference type="PROSITE" id="PS51371">
    <property type="entry name" value="CBS"/>
    <property type="match status" value="2"/>
</dbReference>
<evidence type="ECO:0000256" key="8">
    <source>
        <dbReference type="PROSITE-ProRule" id="PRU01193"/>
    </source>
</evidence>
<evidence type="ECO:0000256" key="7">
    <source>
        <dbReference type="PROSITE-ProRule" id="PRU00703"/>
    </source>
</evidence>
<evidence type="ECO:0000256" key="1">
    <source>
        <dbReference type="ARBA" id="ARBA00004141"/>
    </source>
</evidence>
<keyword evidence="5 7" id="KW-0129">CBS domain</keyword>
<evidence type="ECO:0000259" key="11">
    <source>
        <dbReference type="PROSITE" id="PS51846"/>
    </source>
</evidence>
<comment type="caution">
    <text evidence="12">The sequence shown here is derived from an EMBL/GenBank/DDBJ whole genome shotgun (WGS) entry which is preliminary data.</text>
</comment>
<keyword evidence="2 8" id="KW-0812">Transmembrane</keyword>
<evidence type="ECO:0000256" key="2">
    <source>
        <dbReference type="ARBA" id="ARBA00022692"/>
    </source>
</evidence>
<dbReference type="InterPro" id="IPR044751">
    <property type="entry name" value="Ion_transp-like_CBS"/>
</dbReference>
<dbReference type="Gene3D" id="3.30.465.10">
    <property type="match status" value="1"/>
</dbReference>
<sequence>MSPPSKSSSALSITLTQASKVRLVSSFLSLFVLLALFHAAEIAITTLYPWKVREFAEEEGGMWLSLDADITRVLTTILVSSTTAGIYATTVFGKLAAASGPTLERYAAPALTLLTLFFVELLPKSIGVSNAEMVARKLVPPINFLAHIVSPVGVCLTGLAKRVLRIFGFSVGGMELVTEEELRLIVSGARDSGSIESTEGDMIQAVLDLQDQKVEEIMKPRVEIVAVEGSMSVANVLGVIRESGYSRIPVYEGEIDNVVGVVLAKDLIDFFVGGLQVRDDRLEKIKNDKAAYDNVKEEDGDVDGDDTVAIPSTNIDQPTTAVPDPRTGPTSSYHSELSNASPGGTQPTPTPAFGFGGGYGAASVEVVERALTGAEVASRMSTGIEDAGLVQDVYFVPESMLVWNVLQEMKKRRVHLAIVVDEYGGTEGLVSLEDIIEEVVGEIYDEDDEEEVMRIAEEGGMVRREDGKYNVRGDAELEIVVEELGLEVAEDILREFGTISGFLVYSAGEIPVRGDVIMIGKWQFNVAGADERRILEVEIEPLVGGVDDEDREEDGGTRGVSRGALEGNGGGNGNGNAAGGEGGGRGDESGEGEEFEWEREGEDMVDVTEEGDIVQEIDKIVEGCEEKIGWVGGERA</sequence>
<feature type="compositionally biased region" description="Polar residues" evidence="9">
    <location>
        <begin position="310"/>
        <end position="320"/>
    </location>
</feature>
<dbReference type="Proteomes" id="UP001165065">
    <property type="component" value="Unassembled WGS sequence"/>
</dbReference>
<feature type="compositionally biased region" description="Acidic residues" evidence="9">
    <location>
        <begin position="589"/>
        <end position="607"/>
    </location>
</feature>
<dbReference type="SUPFAM" id="SSF54631">
    <property type="entry name" value="CBS-domain pair"/>
    <property type="match status" value="1"/>
</dbReference>
<dbReference type="Gene3D" id="3.10.580.10">
    <property type="entry name" value="CBS-domain"/>
    <property type="match status" value="2"/>
</dbReference>
<keyword evidence="4 8" id="KW-1133">Transmembrane helix</keyword>
<keyword evidence="3" id="KW-0677">Repeat</keyword>
<dbReference type="InterPro" id="IPR005170">
    <property type="entry name" value="Transptr-assoc_dom"/>
</dbReference>
<name>A0A9W7GQL1_9STRA</name>
<keyword evidence="13" id="KW-1185">Reference proteome</keyword>
<dbReference type="Pfam" id="PF01595">
    <property type="entry name" value="CNNM"/>
    <property type="match status" value="1"/>
</dbReference>
<dbReference type="PANTHER" id="PTHR22777:SF17">
    <property type="entry name" value="UPF0053 PROTEIN SLL0260"/>
    <property type="match status" value="1"/>
</dbReference>
<feature type="compositionally biased region" description="Polar residues" evidence="9">
    <location>
        <begin position="328"/>
        <end position="341"/>
    </location>
</feature>
<dbReference type="SMART" id="SM00116">
    <property type="entry name" value="CBS"/>
    <property type="match status" value="2"/>
</dbReference>